<dbReference type="Proteomes" id="UP001163105">
    <property type="component" value="Unassembled WGS sequence"/>
</dbReference>
<dbReference type="AlphaFoldDB" id="A0AB34FMD8"/>
<proteinExistence type="predicted"/>
<name>A0AB34FMD8_9HYPO</name>
<sequence>MSTAAVLSATTEVARAPSRRRRPGGSGLGGGHSDIVVLRAQANPDTCNAKAHETHCRVQNGSQCRFRTEVRAVRRGWS</sequence>
<accession>A0AB34FMD8</accession>
<organism evidence="2 3">
    <name type="scientific">Purpureocillium lavendulum</name>
    <dbReference type="NCBI Taxonomy" id="1247861"/>
    <lineage>
        <taxon>Eukaryota</taxon>
        <taxon>Fungi</taxon>
        <taxon>Dikarya</taxon>
        <taxon>Ascomycota</taxon>
        <taxon>Pezizomycotina</taxon>
        <taxon>Sordariomycetes</taxon>
        <taxon>Hypocreomycetidae</taxon>
        <taxon>Hypocreales</taxon>
        <taxon>Ophiocordycipitaceae</taxon>
        <taxon>Purpureocillium</taxon>
    </lineage>
</organism>
<evidence type="ECO:0000256" key="1">
    <source>
        <dbReference type="SAM" id="MobiDB-lite"/>
    </source>
</evidence>
<feature type="region of interest" description="Disordered" evidence="1">
    <location>
        <begin position="1"/>
        <end position="33"/>
    </location>
</feature>
<keyword evidence="3" id="KW-1185">Reference proteome</keyword>
<dbReference type="EMBL" id="JAQHRD010000005">
    <property type="protein sequence ID" value="KAJ6440318.1"/>
    <property type="molecule type" value="Genomic_DNA"/>
</dbReference>
<evidence type="ECO:0000313" key="3">
    <source>
        <dbReference type="Proteomes" id="UP001163105"/>
    </source>
</evidence>
<gene>
    <name evidence="2" type="ORF">O9K51_06108</name>
</gene>
<reference evidence="2" key="1">
    <citation type="submission" date="2023-01" db="EMBL/GenBank/DDBJ databases">
        <title>The growth and conidiation of Purpureocillium lavendulum are regulated by nitrogen source and histone H3K14 acetylation.</title>
        <authorList>
            <person name="Tang P."/>
            <person name="Han J."/>
            <person name="Zhang C."/>
            <person name="Tang P."/>
            <person name="Qi F."/>
            <person name="Zhang K."/>
            <person name="Liang L."/>
        </authorList>
    </citation>
    <scope>NUCLEOTIDE SEQUENCE</scope>
    <source>
        <strain evidence="2">YMF1.00683</strain>
    </source>
</reference>
<protein>
    <submittedName>
        <fullName evidence="2">Uncharacterized protein</fullName>
    </submittedName>
</protein>
<comment type="caution">
    <text evidence="2">The sequence shown here is derived from an EMBL/GenBank/DDBJ whole genome shotgun (WGS) entry which is preliminary data.</text>
</comment>
<feature type="compositionally biased region" description="Polar residues" evidence="1">
    <location>
        <begin position="1"/>
        <end position="11"/>
    </location>
</feature>
<evidence type="ECO:0000313" key="2">
    <source>
        <dbReference type="EMBL" id="KAJ6440318.1"/>
    </source>
</evidence>